<organism evidence="2 3">
    <name type="scientific">Humitalea rosea</name>
    <dbReference type="NCBI Taxonomy" id="990373"/>
    <lineage>
        <taxon>Bacteria</taxon>
        <taxon>Pseudomonadati</taxon>
        <taxon>Pseudomonadota</taxon>
        <taxon>Alphaproteobacteria</taxon>
        <taxon>Acetobacterales</taxon>
        <taxon>Roseomonadaceae</taxon>
        <taxon>Humitalea</taxon>
    </lineage>
</organism>
<dbReference type="Gene3D" id="3.90.660.20">
    <property type="entry name" value="Protoporphyrinogen oxidase, mitochondrial, domain 2"/>
    <property type="match status" value="1"/>
</dbReference>
<reference evidence="2 3" key="1">
    <citation type="submission" date="2018-06" db="EMBL/GenBank/DDBJ databases">
        <title>Genomic Encyclopedia of Archaeal and Bacterial Type Strains, Phase II (KMG-II): from individual species to whole genera.</title>
        <authorList>
            <person name="Goeker M."/>
        </authorList>
    </citation>
    <scope>NUCLEOTIDE SEQUENCE [LARGE SCALE GENOMIC DNA]</scope>
    <source>
        <strain evidence="2 3">DSM 24525</strain>
    </source>
</reference>
<dbReference type="InterPro" id="IPR036188">
    <property type="entry name" value="FAD/NAD-bd_sf"/>
</dbReference>
<evidence type="ECO:0000313" key="3">
    <source>
        <dbReference type="Proteomes" id="UP000249688"/>
    </source>
</evidence>
<dbReference type="EMBL" id="QKYU01000005">
    <property type="protein sequence ID" value="PZW48387.1"/>
    <property type="molecule type" value="Genomic_DNA"/>
</dbReference>
<accession>A0A2W7IQD6</accession>
<protein>
    <submittedName>
        <fullName evidence="2">Protoporphyrinogen oxidase</fullName>
    </submittedName>
</protein>
<comment type="caution">
    <text evidence="2">The sequence shown here is derived from an EMBL/GenBank/DDBJ whole genome shotgun (WGS) entry which is preliminary data.</text>
</comment>
<dbReference type="RefSeq" id="WP_158537114.1">
    <property type="nucleotide sequence ID" value="NZ_QKYU01000005.1"/>
</dbReference>
<dbReference type="PANTHER" id="PTHR42923:SF47">
    <property type="entry name" value="BLR3003 PROTEIN"/>
    <property type="match status" value="1"/>
</dbReference>
<dbReference type="Pfam" id="PF01593">
    <property type="entry name" value="Amino_oxidase"/>
    <property type="match status" value="2"/>
</dbReference>
<feature type="domain" description="Amine oxidase" evidence="1">
    <location>
        <begin position="10"/>
        <end position="274"/>
    </location>
</feature>
<dbReference type="Gene3D" id="3.50.50.60">
    <property type="entry name" value="FAD/NAD(P)-binding domain"/>
    <property type="match status" value="1"/>
</dbReference>
<evidence type="ECO:0000259" key="1">
    <source>
        <dbReference type="Pfam" id="PF01593"/>
    </source>
</evidence>
<feature type="domain" description="Amine oxidase" evidence="1">
    <location>
        <begin position="364"/>
        <end position="403"/>
    </location>
</feature>
<name>A0A2W7IQD6_9PROT</name>
<dbReference type="AlphaFoldDB" id="A0A2W7IQD6"/>
<dbReference type="InterPro" id="IPR050464">
    <property type="entry name" value="Zeta_carotene_desat/Oxidored"/>
</dbReference>
<evidence type="ECO:0000313" key="2">
    <source>
        <dbReference type="EMBL" id="PZW48387.1"/>
    </source>
</evidence>
<dbReference type="InterPro" id="IPR002937">
    <property type="entry name" value="Amino_oxidase"/>
</dbReference>
<sequence length="409" mass="42530">MTVHVVGAGVAGLAAALALAGQRGADAGRAVRLWEAAPVAGGRCRALPDGRDNGTHALLAGNRAALGFLGAIGAREAWVEPEPDGLPLLDLADGSLRRIALSPSGWWRADRRPAGGIFALARLFGRGPDRSLAETFADRPELLRGFVEPLAIAALNTPVAEASTALLGSVARRLAWPGAARLLVAREGLGPGLIAPALAALAQRRVPVVFGARLRGVETEAGRATRLLFAGEQIALGRDDAVLFALPPWEATRLLPGLAAPGEHAPILNLHFGHGVPGPVRFVGVLGGLCQWVLFRPEGIAVTVSAADAESEEPGESLGPRAWAEILRAVAAVGIAGEWPIRPPACRVVKERRATPRHRPGPRSLPPRLPLANLALAGDWTDPDLPATIEAAVRSGQAAARALPLVSRL</sequence>
<dbReference type="Proteomes" id="UP000249688">
    <property type="component" value="Unassembled WGS sequence"/>
</dbReference>
<keyword evidence="3" id="KW-1185">Reference proteome</keyword>
<dbReference type="OrthoDB" id="7849608at2"/>
<dbReference type="PANTHER" id="PTHR42923">
    <property type="entry name" value="PROTOPORPHYRINOGEN OXIDASE"/>
    <property type="match status" value="1"/>
</dbReference>
<dbReference type="SUPFAM" id="SSF51905">
    <property type="entry name" value="FAD/NAD(P)-binding domain"/>
    <property type="match status" value="1"/>
</dbReference>
<proteinExistence type="predicted"/>
<dbReference type="Gene3D" id="1.10.3110.10">
    <property type="entry name" value="protoporphyrinogen ix oxidase, domain 3"/>
    <property type="match status" value="1"/>
</dbReference>
<gene>
    <name evidence="2" type="ORF">C8P66_105136</name>
</gene>
<dbReference type="GO" id="GO:0016491">
    <property type="term" value="F:oxidoreductase activity"/>
    <property type="evidence" value="ECO:0007669"/>
    <property type="project" value="InterPro"/>
</dbReference>